<accession>A0A7Y0F174</accession>
<name>A0A7Y0F174_9BIFI</name>
<evidence type="ECO:0000313" key="4">
    <source>
        <dbReference type="Proteomes" id="UP000588277"/>
    </source>
</evidence>
<organism evidence="3 4">
    <name type="scientific">Bifidobacterium moraviense</name>
    <dbReference type="NCBI Taxonomy" id="2675323"/>
    <lineage>
        <taxon>Bacteria</taxon>
        <taxon>Bacillati</taxon>
        <taxon>Actinomycetota</taxon>
        <taxon>Actinomycetes</taxon>
        <taxon>Bifidobacteriales</taxon>
        <taxon>Bifidobacteriaceae</taxon>
        <taxon>Bifidobacterium</taxon>
    </lineage>
</organism>
<feature type="domain" description="Lon proteolytic" evidence="2">
    <location>
        <begin position="91"/>
        <end position="267"/>
    </location>
</feature>
<dbReference type="Proteomes" id="UP000588277">
    <property type="component" value="Unassembled WGS sequence"/>
</dbReference>
<feature type="active site" evidence="1">
    <location>
        <position position="174"/>
    </location>
</feature>
<sequence length="281" mass="29298">MADFTNVVRALPARARDWFRARTPRFRLGAATAALAVVTLALPSPYVVEQPGPTADVLGESGGAAVITISGGRTYRDEGKLLLTTVNAAGMPGYVVTNAEVLVGWLRSDSIVLPREAVVPAGQSADEYKRETESQMTGSQDAASSQALAFLRARGVDVDGVQVSMHVDDIGGPSAGMMYTLGVIDELTPESETGGQTIAGTGTINEDGTIGKIGGIRLKMLGAKRDGATWFLAPADNCSEVAGHVPEGLRDVRVSTLEEAYDALTAIGRGEADALPHCTAQ</sequence>
<evidence type="ECO:0000256" key="1">
    <source>
        <dbReference type="PROSITE-ProRule" id="PRU01122"/>
    </source>
</evidence>
<keyword evidence="1 3" id="KW-0645">Protease</keyword>
<comment type="catalytic activity">
    <reaction evidence="1">
        <text>Hydrolysis of proteins in presence of ATP.</text>
        <dbReference type="EC" id="3.4.21.53"/>
    </reaction>
</comment>
<keyword evidence="4" id="KW-1185">Reference proteome</keyword>
<dbReference type="InterPro" id="IPR008269">
    <property type="entry name" value="Lon_proteolytic"/>
</dbReference>
<dbReference type="GO" id="GO:0004252">
    <property type="term" value="F:serine-type endopeptidase activity"/>
    <property type="evidence" value="ECO:0007669"/>
    <property type="project" value="UniProtKB-UniRule"/>
</dbReference>
<evidence type="ECO:0000259" key="2">
    <source>
        <dbReference type="PROSITE" id="PS51786"/>
    </source>
</evidence>
<dbReference type="InterPro" id="IPR014721">
    <property type="entry name" value="Ribsml_uS5_D2-typ_fold_subgr"/>
</dbReference>
<keyword evidence="1" id="KW-0378">Hydrolase</keyword>
<comment type="similarity">
    <text evidence="1">Belongs to the peptidase S16 family.</text>
</comment>
<dbReference type="SUPFAM" id="SSF54211">
    <property type="entry name" value="Ribosomal protein S5 domain 2-like"/>
    <property type="match status" value="1"/>
</dbReference>
<dbReference type="InterPro" id="IPR020568">
    <property type="entry name" value="Ribosomal_Su5_D2-typ_SF"/>
</dbReference>
<dbReference type="GO" id="GO:0004176">
    <property type="term" value="F:ATP-dependent peptidase activity"/>
    <property type="evidence" value="ECO:0007669"/>
    <property type="project" value="UniProtKB-UniRule"/>
</dbReference>
<comment type="caution">
    <text evidence="3">The sequence shown here is derived from an EMBL/GenBank/DDBJ whole genome shotgun (WGS) entry which is preliminary data.</text>
</comment>
<gene>
    <name evidence="3" type="ORF">G1C96_0713</name>
</gene>
<dbReference type="AlphaFoldDB" id="A0A7Y0F174"/>
<dbReference type="Gene3D" id="3.30.230.10">
    <property type="match status" value="1"/>
</dbReference>
<keyword evidence="1" id="KW-0720">Serine protease</keyword>
<dbReference type="EC" id="3.4.21.53" evidence="1"/>
<dbReference type="RefSeq" id="WP_169275303.1">
    <property type="nucleotide sequence ID" value="NZ_JAAIIH010000002.1"/>
</dbReference>
<evidence type="ECO:0000313" key="3">
    <source>
        <dbReference type="EMBL" id="NMN00136.1"/>
    </source>
</evidence>
<dbReference type="PROSITE" id="PS51786">
    <property type="entry name" value="LON_PROTEOLYTIC"/>
    <property type="match status" value="1"/>
</dbReference>
<dbReference type="GO" id="GO:0006508">
    <property type="term" value="P:proteolysis"/>
    <property type="evidence" value="ECO:0007669"/>
    <property type="project" value="UniProtKB-KW"/>
</dbReference>
<reference evidence="3 4" key="1">
    <citation type="submission" date="2020-02" db="EMBL/GenBank/DDBJ databases">
        <title>Characterization of phylogenetic diversity of novel bifidobacterial species isolated in Czech ZOOs.</title>
        <authorList>
            <person name="Lugli G.A."/>
            <person name="Vera N.B."/>
            <person name="Ventura M."/>
        </authorList>
    </citation>
    <scope>NUCLEOTIDE SEQUENCE [LARGE SCALE GENOMIC DNA]</scope>
    <source>
        <strain evidence="3 4">DSM 109958</strain>
    </source>
</reference>
<feature type="active site" evidence="1">
    <location>
        <position position="219"/>
    </location>
</feature>
<dbReference type="Pfam" id="PF05362">
    <property type="entry name" value="Lon_C"/>
    <property type="match status" value="1"/>
</dbReference>
<proteinExistence type="inferred from homology"/>
<dbReference type="EMBL" id="JAAIIH010000002">
    <property type="protein sequence ID" value="NMN00136.1"/>
    <property type="molecule type" value="Genomic_DNA"/>
</dbReference>
<protein>
    <recommendedName>
        <fullName evidence="1">endopeptidase La</fullName>
        <ecNumber evidence="1">3.4.21.53</ecNumber>
    </recommendedName>
</protein>